<dbReference type="AlphaFoldDB" id="A0A0F9JTG0"/>
<comment type="caution">
    <text evidence="1">The sequence shown here is derived from an EMBL/GenBank/DDBJ whole genome shotgun (WGS) entry which is preliminary data.</text>
</comment>
<proteinExistence type="predicted"/>
<organism evidence="1">
    <name type="scientific">marine sediment metagenome</name>
    <dbReference type="NCBI Taxonomy" id="412755"/>
    <lineage>
        <taxon>unclassified sequences</taxon>
        <taxon>metagenomes</taxon>
        <taxon>ecological metagenomes</taxon>
    </lineage>
</organism>
<protein>
    <submittedName>
        <fullName evidence="1">Uncharacterized protein</fullName>
    </submittedName>
</protein>
<sequence length="60" mass="6999">MTINQVYRLDFAFRARPGWPASAELIMIHTHGFDVLDSVKQHGIHNLISIRLIDFEDYTQ</sequence>
<accession>A0A0F9JTG0</accession>
<reference evidence="1" key="1">
    <citation type="journal article" date="2015" name="Nature">
        <title>Complex archaea that bridge the gap between prokaryotes and eukaryotes.</title>
        <authorList>
            <person name="Spang A."/>
            <person name="Saw J.H."/>
            <person name="Jorgensen S.L."/>
            <person name="Zaremba-Niedzwiedzka K."/>
            <person name="Martijn J."/>
            <person name="Lind A.E."/>
            <person name="van Eijk R."/>
            <person name="Schleper C."/>
            <person name="Guy L."/>
            <person name="Ettema T.J."/>
        </authorList>
    </citation>
    <scope>NUCLEOTIDE SEQUENCE</scope>
</reference>
<dbReference type="EMBL" id="LAZR01016993">
    <property type="protein sequence ID" value="KKM02218.1"/>
    <property type="molecule type" value="Genomic_DNA"/>
</dbReference>
<name>A0A0F9JTG0_9ZZZZ</name>
<gene>
    <name evidence="1" type="ORF">LCGC14_1786640</name>
</gene>
<evidence type="ECO:0000313" key="1">
    <source>
        <dbReference type="EMBL" id="KKM02218.1"/>
    </source>
</evidence>